<dbReference type="PANTHER" id="PTHR14209:SF19">
    <property type="entry name" value="ISOAMYL ACETATE-HYDROLYZING ESTERASE 1 HOMOLOG"/>
    <property type="match status" value="1"/>
</dbReference>
<protein>
    <submittedName>
        <fullName evidence="2">Unnamed protein product</fullName>
    </submittedName>
</protein>
<feature type="domain" description="SGNH hydrolase-type esterase" evidence="1">
    <location>
        <begin position="25"/>
        <end position="102"/>
    </location>
</feature>
<dbReference type="PANTHER" id="PTHR14209">
    <property type="entry name" value="ISOAMYL ACETATE-HYDROLYZING ESTERASE 1"/>
    <property type="match status" value="1"/>
</dbReference>
<dbReference type="InterPro" id="IPR045136">
    <property type="entry name" value="Iah1-like"/>
</dbReference>
<dbReference type="Proteomes" id="UP001165083">
    <property type="component" value="Unassembled WGS sequence"/>
</dbReference>
<reference evidence="2" key="1">
    <citation type="submission" date="2023-04" db="EMBL/GenBank/DDBJ databases">
        <title>Phytophthora lilii NBRC 32176.</title>
        <authorList>
            <person name="Ichikawa N."/>
            <person name="Sato H."/>
            <person name="Tonouchi N."/>
        </authorList>
    </citation>
    <scope>NUCLEOTIDE SEQUENCE</scope>
    <source>
        <strain evidence="2">NBRC 32176</strain>
    </source>
</reference>
<sequence>MLLVLLVKSQPDPQPSSQPVLLLTGDSLTEQGTYPNLKGWVARMQARYTRSADVITRGLLGYNTKLFLRYVMPTLEREISSGAYTTPSLITVWLGANDSALVNGIDSERHVPIEEYDTNIIGNTRAPA</sequence>
<name>A0A9W6WNQ3_9STRA</name>
<organism evidence="2 3">
    <name type="scientific">Phytophthora lilii</name>
    <dbReference type="NCBI Taxonomy" id="2077276"/>
    <lineage>
        <taxon>Eukaryota</taxon>
        <taxon>Sar</taxon>
        <taxon>Stramenopiles</taxon>
        <taxon>Oomycota</taxon>
        <taxon>Peronosporomycetes</taxon>
        <taxon>Peronosporales</taxon>
        <taxon>Peronosporaceae</taxon>
        <taxon>Phytophthora</taxon>
    </lineage>
</organism>
<keyword evidence="3" id="KW-1185">Reference proteome</keyword>
<dbReference type="EMBL" id="BSXW01000385">
    <property type="protein sequence ID" value="GMF20795.1"/>
    <property type="molecule type" value="Genomic_DNA"/>
</dbReference>
<evidence type="ECO:0000313" key="3">
    <source>
        <dbReference type="Proteomes" id="UP001165083"/>
    </source>
</evidence>
<gene>
    <name evidence="2" type="ORF">Plil01_000813500</name>
</gene>
<proteinExistence type="predicted"/>
<dbReference type="OrthoDB" id="671439at2759"/>
<dbReference type="InterPro" id="IPR013830">
    <property type="entry name" value="SGNH_hydro"/>
</dbReference>
<dbReference type="Gene3D" id="3.40.50.1110">
    <property type="entry name" value="SGNH hydrolase"/>
    <property type="match status" value="1"/>
</dbReference>
<accession>A0A9W6WNQ3</accession>
<dbReference type="Pfam" id="PF13472">
    <property type="entry name" value="Lipase_GDSL_2"/>
    <property type="match status" value="1"/>
</dbReference>
<dbReference type="AlphaFoldDB" id="A0A9W6WNQ3"/>
<evidence type="ECO:0000313" key="2">
    <source>
        <dbReference type="EMBL" id="GMF20795.1"/>
    </source>
</evidence>
<dbReference type="SUPFAM" id="SSF52266">
    <property type="entry name" value="SGNH hydrolase"/>
    <property type="match status" value="1"/>
</dbReference>
<dbReference type="InterPro" id="IPR036514">
    <property type="entry name" value="SGNH_hydro_sf"/>
</dbReference>
<comment type="caution">
    <text evidence="2">The sequence shown here is derived from an EMBL/GenBank/DDBJ whole genome shotgun (WGS) entry which is preliminary data.</text>
</comment>
<evidence type="ECO:0000259" key="1">
    <source>
        <dbReference type="Pfam" id="PF13472"/>
    </source>
</evidence>